<evidence type="ECO:0000256" key="6">
    <source>
        <dbReference type="ARBA" id="ARBA00023136"/>
    </source>
</evidence>
<gene>
    <name evidence="9" type="ORF">SAMN03159428_03789</name>
    <name evidence="8" type="ORF">SAMN03159514_04516</name>
</gene>
<keyword evidence="4 7" id="KW-0812">Transmembrane</keyword>
<feature type="transmembrane region" description="Helical" evidence="7">
    <location>
        <begin position="477"/>
        <end position="495"/>
    </location>
</feature>
<evidence type="ECO:0000256" key="4">
    <source>
        <dbReference type="ARBA" id="ARBA00022692"/>
    </source>
</evidence>
<keyword evidence="6 7" id="KW-0472">Membrane</keyword>
<dbReference type="EMBL" id="FPAV01000011">
    <property type="protein sequence ID" value="SFU06154.1"/>
    <property type="molecule type" value="Genomic_DNA"/>
</dbReference>
<accession>A0AAX2EYB7</accession>
<sequence>MVKPALHLPSPQEKAPIALLEPPVEKRINGEERPGEKPALFSLRTTLAALLALTVANALGIDHPWWAAMTVWLVAQPTRGLLLERAFARMVGSAVGAATGAVILLELGGQPIPSLFALALWLMLCAGPGSLFRHFRNYGFVLAGYTAAIVVLFGLGDGIHDGHMARDRVICTMLGIVCSALASIYGVPKGRSEYVAECVDGLMQRCLDRVEQYLRYGSSFPSAQTLIANIAALERSVDNDAAGSLRGRWKASEVRQISGLLLELIALTPEDGNTRNIPAFGSASVEERVTHLSRFCQLLTGSQLSATQSSVVPLASVLDELSEVLHQPGTGWSQAAFRGFDLRSALRSAARPVIALMLTAAFWRFSGWQAGAMMVMTATLFASLFSAHERGNEALVHVLIGSTIGAPVGTLVHLFLLPQVEDFRGVLICLAPFLALGAWLMRRPSTARMAIDMNMTFLLTAQPGSHYLGVAEALNQLAAIVLGVLVAAATYWLFLPSTPEVHRRKLAQRIAALAEVASRAPTASALIKTHRAQRVAFTRLLYFCNPSERMFTLAQECLVKSRLLLVQRTRGTDANSSIVSPTVTAGEALRHASAELNACVAFPSTADRNSL</sequence>
<feature type="transmembrane region" description="Helical" evidence="7">
    <location>
        <begin position="138"/>
        <end position="156"/>
    </location>
</feature>
<evidence type="ECO:0000256" key="3">
    <source>
        <dbReference type="ARBA" id="ARBA00022475"/>
    </source>
</evidence>
<name>A0AAX2EYB7_9ENTR</name>
<keyword evidence="5 7" id="KW-1133">Transmembrane helix</keyword>
<feature type="transmembrane region" description="Helical" evidence="7">
    <location>
        <begin position="367"/>
        <end position="387"/>
    </location>
</feature>
<dbReference type="Proteomes" id="UP000198760">
    <property type="component" value="Unassembled WGS sequence"/>
</dbReference>
<dbReference type="PANTHER" id="PTHR30509">
    <property type="entry name" value="P-HYDROXYBENZOIC ACID EFFLUX PUMP SUBUNIT-RELATED"/>
    <property type="match status" value="1"/>
</dbReference>
<feature type="transmembrane region" description="Helical" evidence="7">
    <location>
        <begin position="168"/>
        <end position="187"/>
    </location>
</feature>
<feature type="transmembrane region" description="Helical" evidence="7">
    <location>
        <begin position="112"/>
        <end position="132"/>
    </location>
</feature>
<feature type="transmembrane region" description="Helical" evidence="7">
    <location>
        <begin position="394"/>
        <end position="417"/>
    </location>
</feature>
<evidence type="ECO:0000256" key="1">
    <source>
        <dbReference type="ARBA" id="ARBA00004651"/>
    </source>
</evidence>
<dbReference type="GO" id="GO:0005886">
    <property type="term" value="C:plasma membrane"/>
    <property type="evidence" value="ECO:0007669"/>
    <property type="project" value="UniProtKB-SubCell"/>
</dbReference>
<comment type="subcellular location">
    <subcellularLocation>
        <location evidence="1">Cell membrane</location>
        <topology evidence="1">Multi-pass membrane protein</topology>
    </subcellularLocation>
</comment>
<evidence type="ECO:0000256" key="7">
    <source>
        <dbReference type="SAM" id="Phobius"/>
    </source>
</evidence>
<reference evidence="10 11" key="1">
    <citation type="submission" date="2016-10" db="EMBL/GenBank/DDBJ databases">
        <authorList>
            <person name="Varghese N."/>
            <person name="Submissions S."/>
        </authorList>
    </citation>
    <scope>NUCLEOTIDE SEQUENCE [LARGE SCALE GENOMIC DNA]</scope>
    <source>
        <strain evidence="9 10">NFIX06</strain>
        <strain evidence="8 11">NFIX08</strain>
    </source>
</reference>
<keyword evidence="3" id="KW-1003">Cell membrane</keyword>
<evidence type="ECO:0000313" key="11">
    <source>
        <dbReference type="Proteomes" id="UP000199173"/>
    </source>
</evidence>
<evidence type="ECO:0000313" key="9">
    <source>
        <dbReference type="EMBL" id="SFU06154.1"/>
    </source>
</evidence>
<keyword evidence="2" id="KW-0813">Transport</keyword>
<dbReference type="InterPro" id="IPR006726">
    <property type="entry name" value="PHBA_efflux_AaeB/fusaric-R"/>
</dbReference>
<feature type="transmembrane region" description="Helical" evidence="7">
    <location>
        <begin position="423"/>
        <end position="441"/>
    </location>
</feature>
<feature type="transmembrane region" description="Helical" evidence="7">
    <location>
        <begin position="47"/>
        <end position="66"/>
    </location>
</feature>
<evidence type="ECO:0000313" key="10">
    <source>
        <dbReference type="Proteomes" id="UP000198760"/>
    </source>
</evidence>
<dbReference type="AlphaFoldDB" id="A0AAX2EYB7"/>
<dbReference type="Proteomes" id="UP000199173">
    <property type="component" value="Unassembled WGS sequence"/>
</dbReference>
<organism evidence="8 11">
    <name type="scientific">Kosakonia radicincitans</name>
    <dbReference type="NCBI Taxonomy" id="283686"/>
    <lineage>
        <taxon>Bacteria</taxon>
        <taxon>Pseudomonadati</taxon>
        <taxon>Pseudomonadota</taxon>
        <taxon>Gammaproteobacteria</taxon>
        <taxon>Enterobacterales</taxon>
        <taxon>Enterobacteriaceae</taxon>
        <taxon>Kosakonia</taxon>
    </lineage>
</organism>
<dbReference type="GO" id="GO:0022857">
    <property type="term" value="F:transmembrane transporter activity"/>
    <property type="evidence" value="ECO:0007669"/>
    <property type="project" value="InterPro"/>
</dbReference>
<dbReference type="Pfam" id="PF04632">
    <property type="entry name" value="FUSC"/>
    <property type="match status" value="2"/>
</dbReference>
<keyword evidence="10" id="KW-1185">Reference proteome</keyword>
<proteinExistence type="predicted"/>
<evidence type="ECO:0000313" key="8">
    <source>
        <dbReference type="EMBL" id="SFR25004.1"/>
    </source>
</evidence>
<dbReference type="PANTHER" id="PTHR30509:SF9">
    <property type="entry name" value="MULTIDRUG RESISTANCE PROTEIN MDTO"/>
    <property type="match status" value="1"/>
</dbReference>
<evidence type="ECO:0000256" key="2">
    <source>
        <dbReference type="ARBA" id="ARBA00022448"/>
    </source>
</evidence>
<comment type="caution">
    <text evidence="8">The sequence shown here is derived from an EMBL/GenBank/DDBJ whole genome shotgun (WGS) entry which is preliminary data.</text>
</comment>
<protein>
    <submittedName>
        <fullName evidence="8">Uncharacterized membrane protein YccC</fullName>
    </submittedName>
</protein>
<dbReference type="RefSeq" id="WP_072440332.1">
    <property type="nucleotide sequence ID" value="NZ_FONC01000010.1"/>
</dbReference>
<feature type="transmembrane region" description="Helical" evidence="7">
    <location>
        <begin position="86"/>
        <end position="105"/>
    </location>
</feature>
<dbReference type="EMBL" id="FOYJ01000013">
    <property type="protein sequence ID" value="SFR25004.1"/>
    <property type="molecule type" value="Genomic_DNA"/>
</dbReference>
<evidence type="ECO:0000256" key="5">
    <source>
        <dbReference type="ARBA" id="ARBA00022989"/>
    </source>
</evidence>